<organism evidence="2 3">
    <name type="scientific">Streptomyces pacificus</name>
    <dbReference type="NCBI Taxonomy" id="2705029"/>
    <lineage>
        <taxon>Bacteria</taxon>
        <taxon>Bacillati</taxon>
        <taxon>Actinomycetota</taxon>
        <taxon>Actinomycetes</taxon>
        <taxon>Kitasatosporales</taxon>
        <taxon>Streptomycetaceae</taxon>
        <taxon>Streptomyces</taxon>
    </lineage>
</organism>
<accession>A0A6A0AQJ7</accession>
<comment type="caution">
    <text evidence="2">The sequence shown here is derived from an EMBL/GenBank/DDBJ whole genome shotgun (WGS) entry which is preliminary data.</text>
</comment>
<proteinExistence type="predicted"/>
<feature type="compositionally biased region" description="Basic residues" evidence="1">
    <location>
        <begin position="58"/>
        <end position="69"/>
    </location>
</feature>
<gene>
    <name evidence="2" type="ORF">SCWH03_11420</name>
</gene>
<name>A0A6A0AQJ7_9ACTN</name>
<protein>
    <submittedName>
        <fullName evidence="2">Uncharacterized protein</fullName>
    </submittedName>
</protein>
<keyword evidence="3" id="KW-1185">Reference proteome</keyword>
<evidence type="ECO:0000256" key="1">
    <source>
        <dbReference type="SAM" id="MobiDB-lite"/>
    </source>
</evidence>
<feature type="compositionally biased region" description="Low complexity" evidence="1">
    <location>
        <begin position="22"/>
        <end position="56"/>
    </location>
</feature>
<evidence type="ECO:0000313" key="2">
    <source>
        <dbReference type="EMBL" id="GFH34928.1"/>
    </source>
</evidence>
<feature type="region of interest" description="Disordered" evidence="1">
    <location>
        <begin position="1"/>
        <end position="121"/>
    </location>
</feature>
<evidence type="ECO:0000313" key="3">
    <source>
        <dbReference type="Proteomes" id="UP000484988"/>
    </source>
</evidence>
<reference evidence="2 3" key="1">
    <citation type="submission" date="2020-02" db="EMBL/GenBank/DDBJ databases">
        <title>Whole Genome Shotgun Sequence of Streptomyces sp. strain CWH03.</title>
        <authorList>
            <person name="Dohra H."/>
            <person name="Kodani S."/>
            <person name="Yamamura H."/>
        </authorList>
    </citation>
    <scope>NUCLEOTIDE SEQUENCE [LARGE SCALE GENOMIC DNA]</scope>
    <source>
        <strain evidence="2 3">CWH03</strain>
    </source>
</reference>
<dbReference type="Proteomes" id="UP000484988">
    <property type="component" value="Unassembled WGS sequence"/>
</dbReference>
<dbReference type="EMBL" id="BLLG01000003">
    <property type="protein sequence ID" value="GFH34928.1"/>
    <property type="molecule type" value="Genomic_DNA"/>
</dbReference>
<sequence length="121" mass="12842">MTPSGPQTRRRTLLPGPPALPGPRTRPALPSGPGAPSTPGAPGTHSGIPALDASPRARPPRAPRPRLPKRPTMGNEVRAYLPWGKEDDPWLLSRRRTRPPVERAPPEAPAPPATCRSPSTA</sequence>
<dbReference type="AlphaFoldDB" id="A0A6A0AQJ7"/>